<dbReference type="EMBL" id="REGN01007631">
    <property type="protein sequence ID" value="RNA05682.1"/>
    <property type="molecule type" value="Genomic_DNA"/>
</dbReference>
<dbReference type="GO" id="GO:0005964">
    <property type="term" value="C:phosphorylase kinase complex"/>
    <property type="evidence" value="ECO:0007669"/>
    <property type="project" value="TreeGrafter"/>
</dbReference>
<dbReference type="GO" id="GO:0005977">
    <property type="term" value="P:glycogen metabolic process"/>
    <property type="evidence" value="ECO:0007669"/>
    <property type="project" value="UniProtKB-UniPathway"/>
</dbReference>
<gene>
    <name evidence="18" type="ORF">BpHYR1_010224</name>
</gene>
<dbReference type="SUPFAM" id="SSF48208">
    <property type="entry name" value="Six-hairpin glycosidases"/>
    <property type="match status" value="1"/>
</dbReference>
<reference evidence="18 19" key="1">
    <citation type="journal article" date="2018" name="Sci. Rep.">
        <title>Genomic signatures of local adaptation to the degree of environmental predictability in rotifers.</title>
        <authorList>
            <person name="Franch-Gras L."/>
            <person name="Hahn C."/>
            <person name="Garcia-Roger E.M."/>
            <person name="Carmona M.J."/>
            <person name="Serra M."/>
            <person name="Gomez A."/>
        </authorList>
    </citation>
    <scope>NUCLEOTIDE SEQUENCE [LARGE SCALE GENOMIC DNA]</scope>
    <source>
        <strain evidence="18">HYR1</strain>
    </source>
</reference>
<dbReference type="OrthoDB" id="5971574at2759"/>
<dbReference type="GO" id="GO:0005886">
    <property type="term" value="C:plasma membrane"/>
    <property type="evidence" value="ECO:0007669"/>
    <property type="project" value="UniProtKB-SubCell"/>
</dbReference>
<dbReference type="InterPro" id="IPR008734">
    <property type="entry name" value="PHK_A/B_su"/>
</dbReference>
<comment type="pathway">
    <text evidence="3 14">Glycan biosynthesis; glycogen metabolism.</text>
</comment>
<organism evidence="18 19">
    <name type="scientific">Brachionus plicatilis</name>
    <name type="common">Marine rotifer</name>
    <name type="synonym">Brachionus muelleri</name>
    <dbReference type="NCBI Taxonomy" id="10195"/>
    <lineage>
        <taxon>Eukaryota</taxon>
        <taxon>Metazoa</taxon>
        <taxon>Spiralia</taxon>
        <taxon>Gnathifera</taxon>
        <taxon>Rotifera</taxon>
        <taxon>Eurotatoria</taxon>
        <taxon>Monogononta</taxon>
        <taxon>Pseudotrocha</taxon>
        <taxon>Ploima</taxon>
        <taxon>Brachionidae</taxon>
        <taxon>Brachionus</taxon>
    </lineage>
</organism>
<comment type="function">
    <text evidence="1">Phosphorylase b kinase catalyzes the phosphorylation of serine in certain substrates, including troponin I. The alpha chain may bind calmodulin.</text>
</comment>
<dbReference type="PANTHER" id="PTHR10749:SF7">
    <property type="entry name" value="PHOSPHORYLASE B KINASE REGULATORY SUBUNIT ALPHA-RELATED"/>
    <property type="match status" value="1"/>
</dbReference>
<evidence type="ECO:0000256" key="15">
    <source>
        <dbReference type="SAM" id="MobiDB-lite"/>
    </source>
</evidence>
<dbReference type="InterPro" id="IPR012341">
    <property type="entry name" value="6hp_glycosidase-like_sf"/>
</dbReference>
<evidence type="ECO:0000256" key="12">
    <source>
        <dbReference type="ARBA" id="ARBA00023289"/>
    </source>
</evidence>
<dbReference type="InterPro" id="IPR045583">
    <property type="entry name" value="KPBA/B_C"/>
</dbReference>
<evidence type="ECO:0000256" key="7">
    <source>
        <dbReference type="ARBA" id="ARBA00022600"/>
    </source>
</evidence>
<comment type="PTM">
    <text evidence="13">Although the final Cys may be farnesylated, the terminal tripeptide is probably not removed, and the C-terminus is not methylated.</text>
</comment>
<evidence type="ECO:0000256" key="9">
    <source>
        <dbReference type="ARBA" id="ARBA00023136"/>
    </source>
</evidence>
<dbReference type="Pfam" id="PF19292">
    <property type="entry name" value="KPBB_C"/>
    <property type="match status" value="1"/>
</dbReference>
<keyword evidence="5 14" id="KW-1003">Cell membrane</keyword>
<evidence type="ECO:0000256" key="3">
    <source>
        <dbReference type="ARBA" id="ARBA00005131"/>
    </source>
</evidence>
<evidence type="ECO:0000256" key="5">
    <source>
        <dbReference type="ARBA" id="ARBA00022475"/>
    </source>
</evidence>
<keyword evidence="10 14" id="KW-0119">Carbohydrate metabolism</keyword>
<feature type="region of interest" description="Disordered" evidence="15">
    <location>
        <begin position="736"/>
        <end position="756"/>
    </location>
</feature>
<dbReference type="InterPro" id="IPR011613">
    <property type="entry name" value="GH15-like"/>
</dbReference>
<dbReference type="AlphaFoldDB" id="A0A3M7Q3C0"/>
<keyword evidence="9 14" id="KW-0472">Membrane</keyword>
<keyword evidence="11 13" id="KW-0449">Lipoprotein</keyword>
<evidence type="ECO:0000256" key="10">
    <source>
        <dbReference type="ARBA" id="ARBA00023277"/>
    </source>
</evidence>
<evidence type="ECO:0000256" key="4">
    <source>
        <dbReference type="ARBA" id="ARBA00007128"/>
    </source>
</evidence>
<dbReference type="UniPathway" id="UPA00163"/>
<feature type="domain" description="Phosphorylase b kinase regulatory subunit alpha/beta C-terminal" evidence="17">
    <location>
        <begin position="1025"/>
        <end position="1205"/>
    </location>
</feature>
<name>A0A3M7Q3C0_BRAPC</name>
<keyword evidence="19" id="KW-1185">Reference proteome</keyword>
<proteinExistence type="inferred from homology"/>
<accession>A0A3M7Q3C0</accession>
<evidence type="ECO:0000256" key="11">
    <source>
        <dbReference type="ARBA" id="ARBA00023288"/>
    </source>
</evidence>
<dbReference type="STRING" id="10195.A0A3M7Q3C0"/>
<evidence type="ECO:0000256" key="13">
    <source>
        <dbReference type="PIRSR" id="PIRSR608734-50"/>
    </source>
</evidence>
<dbReference type="FunFam" id="1.50.10.10:FF:000004">
    <property type="entry name" value="Phosphorylase b kinase regulatory subunit"/>
    <property type="match status" value="1"/>
</dbReference>
<comment type="caution">
    <text evidence="18">The sequence shown here is derived from an EMBL/GenBank/DDBJ whole genome shotgun (WGS) entry which is preliminary data.</text>
</comment>
<keyword evidence="7 14" id="KW-0321">Glycogen metabolism</keyword>
<evidence type="ECO:0000259" key="16">
    <source>
        <dbReference type="Pfam" id="PF00723"/>
    </source>
</evidence>
<feature type="lipid moiety-binding region" description="S-farnesyl cysteine" evidence="13">
    <location>
        <position position="1209"/>
    </location>
</feature>
<sequence length="1212" mass="138645">MSRRNSLSRAKVRVRRDSGTKLDYYNKIVNKTILAHQDPVTGLLAASNESDHSWVRDDVYSILAVWALALAYKKHADKDYGRAKAYELEQSVVKLMRGLLQAMILQIKKVERFKYTLDPRDSLHAKYSSKNCATVVGDLEWGHLQIDAVSLYLLCLAEMTASGLQIVYTLDEVLFIQNLIFYIENSYQIPDYGIWERGDKTNHGLPELNASSIGMAKAALQAMDELDLFGSRGSDASVIHVMSDTIYWCNTILTCMLPRESNSKETDAALLSIISYPGFALDDMELVNTTRHEILSKLQGRYGCCRFIRDGYKTAREDPSRLHYEPWELKIFENIECEWPLFWCYLVLDGLFYNNDDQVDAVSENLEKVLIKDAESVRLVPELYAVPAYKVEEEYKNPKSQDRVPLGKVPHMWGQSLYIISKLLRDNLIAPGELDPLNRRLAIQPKPDLVVQVAVLAENDDVQMKLAKDHNINVQTVNDVAPIQIYPAKVLAYIYSFLGKNERLGLTGRPETDIGYLSTSKLYTMNGQIFVFTAGFMDHKSFYLASDIDFTLDSFRTYLSFIERNWNNIPGRPTVVFVVTKEIYDAHEALNSQLISTIKKLYSGYINGARVQLGKLEDFIKTACLTSLTFIGTGEDGIESEKQVLKYLEEQNSTLTKASDLINRYKASLCDLEKSGTPNLLTTINLSQISLNNLNKNQNRSKKLGSIMGIVKRSRSIQYSECPRIIEKTKSALVNKNQEEANERQQSRSSIPNETYQKMNDDDLLNLLRENKSLHDEADILHYLYETKDLDWEIPSIHKNYFQGNKLRDLIINVYEKASLRKMWWLVRHSAGMLELTSDQLSKAVLTLIVRQKQISIGFPSMGNNSEISIKSPLPRDQIFSLIKQAWNKDISMMMITQELLIYLALFIGTEPQLFQGMIRLRLGLITQVMIGELERTLNCSVEDATDHLLNLSPFEMKTLLYMILSGKEMGATSIYSTRPSSSICDMDDNKKAEMERRHLRDELKHGYSVRNKPILLTAEENDNEDSNDSDLDKHGQWIRRRRLDGSLNRVSIGFYSKVWMALEKCQGIEIYGYILNQSLTREMTKEELKFALLVEDALNLIKEPEYRQLIVEACMLMIMLAQNEPRFYLNEIIVIDDIVIRANELFLQEQIKYNGDATLCCAIGKKCPSARGICEHFYDLAPSGRFGSMNYLFKALTQLLRIQENPDCIVC</sequence>
<dbReference type="PANTHER" id="PTHR10749">
    <property type="entry name" value="PHOSPHORYLASE B KINASE REGULATORY SUBUNIT"/>
    <property type="match status" value="1"/>
</dbReference>
<feature type="domain" description="GH15-like" evidence="16">
    <location>
        <begin position="21"/>
        <end position="924"/>
    </location>
</feature>
<keyword evidence="12 13" id="KW-0636">Prenylation</keyword>
<dbReference type="Pfam" id="PF00723">
    <property type="entry name" value="Glyco_hydro_15"/>
    <property type="match status" value="1"/>
</dbReference>
<dbReference type="Proteomes" id="UP000276133">
    <property type="component" value="Unassembled WGS sequence"/>
</dbReference>
<evidence type="ECO:0000256" key="8">
    <source>
        <dbReference type="ARBA" id="ARBA00022860"/>
    </source>
</evidence>
<evidence type="ECO:0000313" key="18">
    <source>
        <dbReference type="EMBL" id="RNA05682.1"/>
    </source>
</evidence>
<comment type="similarity">
    <text evidence="4 14">Belongs to the phosphorylase b kinase regulatory chain family.</text>
</comment>
<dbReference type="GO" id="GO:0005516">
    <property type="term" value="F:calmodulin binding"/>
    <property type="evidence" value="ECO:0007669"/>
    <property type="project" value="UniProtKB-KW"/>
</dbReference>
<evidence type="ECO:0000256" key="2">
    <source>
        <dbReference type="ARBA" id="ARBA00004342"/>
    </source>
</evidence>
<evidence type="ECO:0000313" key="19">
    <source>
        <dbReference type="Proteomes" id="UP000276133"/>
    </source>
</evidence>
<feature type="compositionally biased region" description="Polar residues" evidence="15">
    <location>
        <begin position="747"/>
        <end position="756"/>
    </location>
</feature>
<feature type="compositionally biased region" description="Basic and acidic residues" evidence="15">
    <location>
        <begin position="737"/>
        <end position="746"/>
    </location>
</feature>
<dbReference type="InterPro" id="IPR008928">
    <property type="entry name" value="6-hairpin_glycosidase_sf"/>
</dbReference>
<protein>
    <recommendedName>
        <fullName evidence="14">Phosphorylase b kinase regulatory subunit</fullName>
    </recommendedName>
</protein>
<dbReference type="Gene3D" id="1.50.10.10">
    <property type="match status" value="1"/>
</dbReference>
<keyword evidence="6" id="KW-0597">Phosphoprotein</keyword>
<keyword evidence="8 14" id="KW-0112">Calmodulin-binding</keyword>
<evidence type="ECO:0000256" key="14">
    <source>
        <dbReference type="RuleBase" id="RU364123"/>
    </source>
</evidence>
<evidence type="ECO:0000259" key="17">
    <source>
        <dbReference type="Pfam" id="PF19292"/>
    </source>
</evidence>
<evidence type="ECO:0000256" key="6">
    <source>
        <dbReference type="ARBA" id="ARBA00022553"/>
    </source>
</evidence>
<comment type="subcellular location">
    <subcellularLocation>
        <location evidence="2 14">Cell membrane</location>
        <topology evidence="2 14">Lipid-anchor</topology>
        <orientation evidence="2 14">Cytoplasmic side</orientation>
    </subcellularLocation>
</comment>
<evidence type="ECO:0000256" key="1">
    <source>
        <dbReference type="ARBA" id="ARBA00002837"/>
    </source>
</evidence>